<protein>
    <submittedName>
        <fullName evidence="3 4">Uncharaterized LOC112694756 homolog</fullName>
    </submittedName>
</protein>
<keyword evidence="1" id="KW-1133">Transmembrane helix</keyword>
<evidence type="ECO:0000256" key="1">
    <source>
        <dbReference type="SAM" id="Phobius"/>
    </source>
</evidence>
<keyword evidence="1" id="KW-0472">Membrane</keyword>
<dbReference type="GeneID" id="115474291"/>
<feature type="transmembrane region" description="Helical" evidence="1">
    <location>
        <begin position="20"/>
        <end position="43"/>
    </location>
</feature>
<evidence type="ECO:0000313" key="5">
    <source>
        <dbReference type="RefSeq" id="XP_030065558.1"/>
    </source>
</evidence>
<name>A0A6P7YKP4_9AMPH</name>
<accession>A0A6P7YKP4</accession>
<dbReference type="OrthoDB" id="6365775at2759"/>
<dbReference type="RefSeq" id="XP_030065556.1">
    <property type="nucleotide sequence ID" value="XM_030209696.1"/>
</dbReference>
<organism evidence="2 5">
    <name type="scientific">Microcaecilia unicolor</name>
    <dbReference type="NCBI Taxonomy" id="1415580"/>
    <lineage>
        <taxon>Eukaryota</taxon>
        <taxon>Metazoa</taxon>
        <taxon>Chordata</taxon>
        <taxon>Craniata</taxon>
        <taxon>Vertebrata</taxon>
        <taxon>Euteleostomi</taxon>
        <taxon>Amphibia</taxon>
        <taxon>Gymnophiona</taxon>
        <taxon>Siphonopidae</taxon>
        <taxon>Microcaecilia</taxon>
    </lineage>
</organism>
<dbReference type="RefSeq" id="XP_030065558.1">
    <property type="nucleotide sequence ID" value="XM_030209698.1"/>
</dbReference>
<evidence type="ECO:0000313" key="4">
    <source>
        <dbReference type="RefSeq" id="XP_030065557.1"/>
    </source>
</evidence>
<proteinExistence type="predicted"/>
<gene>
    <name evidence="3 4 5" type="primary">LOC115474291</name>
</gene>
<dbReference type="RefSeq" id="XP_030065557.1">
    <property type="nucleotide sequence ID" value="XM_030209697.1"/>
</dbReference>
<dbReference type="KEGG" id="muo:115474291"/>
<dbReference type="Proteomes" id="UP000515156">
    <property type="component" value="Chromosome 7"/>
</dbReference>
<keyword evidence="1" id="KW-0812">Transmembrane</keyword>
<evidence type="ECO:0000313" key="2">
    <source>
        <dbReference type="Proteomes" id="UP000515156"/>
    </source>
</evidence>
<keyword evidence="2" id="KW-1185">Reference proteome</keyword>
<evidence type="ECO:0000313" key="3">
    <source>
        <dbReference type="RefSeq" id="XP_030065556.1"/>
    </source>
</evidence>
<sequence length="139" mass="14846">MAPLTFPPSSTPLHGSISGLMLPLPAIVLLAVTAYLLFLLLVISCQQCLLARGFCTDCCSWGKAGQLGLCDCCLACAESCDCRVPSMTHFLDSCCPRGTTCDPGSCLTSQCCPLCDFACAYQPPDCETINCICFEVRLR</sequence>
<reference evidence="3 4" key="1">
    <citation type="submission" date="2025-04" db="UniProtKB">
        <authorList>
            <consortium name="RefSeq"/>
        </authorList>
    </citation>
    <scope>IDENTIFICATION</scope>
</reference>
<dbReference type="AlphaFoldDB" id="A0A6P7YKP4"/>